<dbReference type="AlphaFoldDB" id="A0A4Y7QIB7"/>
<dbReference type="Gene3D" id="1.10.472.80">
    <property type="entry name" value="Ypt/Rab-GAP domain of gyp1p, domain 3"/>
    <property type="match status" value="1"/>
</dbReference>
<dbReference type="VEuPathDB" id="FungiDB:BD410DRAFT_762259"/>
<dbReference type="PROSITE" id="PS50086">
    <property type="entry name" value="TBC_RABGAP"/>
    <property type="match status" value="1"/>
</dbReference>
<dbReference type="SMART" id="SM00164">
    <property type="entry name" value="TBC"/>
    <property type="match status" value="1"/>
</dbReference>
<feature type="region of interest" description="Disordered" evidence="2">
    <location>
        <begin position="557"/>
        <end position="579"/>
    </location>
</feature>
<dbReference type="GO" id="GO:0015031">
    <property type="term" value="P:protein transport"/>
    <property type="evidence" value="ECO:0007669"/>
    <property type="project" value="InterPro"/>
</dbReference>
<evidence type="ECO:0000313" key="5">
    <source>
        <dbReference type="Proteomes" id="UP000294933"/>
    </source>
</evidence>
<protein>
    <recommendedName>
        <fullName evidence="3">Rab-GAP TBC domain-containing protein</fullName>
    </recommendedName>
</protein>
<feature type="compositionally biased region" description="Basic and acidic residues" evidence="2">
    <location>
        <begin position="1240"/>
        <end position="1249"/>
    </location>
</feature>
<feature type="compositionally biased region" description="Basic and acidic residues" evidence="2">
    <location>
        <begin position="1178"/>
        <end position="1198"/>
    </location>
</feature>
<gene>
    <name evidence="4" type="ORF">BD410DRAFT_762259</name>
</gene>
<dbReference type="Pfam" id="PF03398">
    <property type="entry name" value="Ist1"/>
    <property type="match status" value="1"/>
</dbReference>
<feature type="compositionally biased region" description="Acidic residues" evidence="2">
    <location>
        <begin position="1220"/>
        <end position="1230"/>
    </location>
</feature>
<evidence type="ECO:0000313" key="4">
    <source>
        <dbReference type="EMBL" id="TDL27384.1"/>
    </source>
</evidence>
<evidence type="ECO:0000256" key="1">
    <source>
        <dbReference type="ARBA" id="ARBA00005536"/>
    </source>
</evidence>
<feature type="compositionally biased region" description="Basic and acidic residues" evidence="2">
    <location>
        <begin position="1017"/>
        <end position="1038"/>
    </location>
</feature>
<name>A0A4Y7QIB7_9AGAM</name>
<accession>A0A4Y7QIB7</accession>
<dbReference type="EMBL" id="ML170159">
    <property type="protein sequence ID" value="TDL27384.1"/>
    <property type="molecule type" value="Genomic_DNA"/>
</dbReference>
<dbReference type="Gene3D" id="1.20.1260.60">
    <property type="entry name" value="Vacuolar protein sorting-associated protein Ist1"/>
    <property type="match status" value="1"/>
</dbReference>
<dbReference type="STRING" id="50990.A0A4Y7QIB7"/>
<evidence type="ECO:0000256" key="2">
    <source>
        <dbReference type="SAM" id="MobiDB-lite"/>
    </source>
</evidence>
<dbReference type="InterPro" id="IPR000195">
    <property type="entry name" value="Rab-GAP-TBC_dom"/>
</dbReference>
<feature type="compositionally biased region" description="Low complexity" evidence="2">
    <location>
        <begin position="1117"/>
        <end position="1126"/>
    </location>
</feature>
<organism evidence="4 5">
    <name type="scientific">Rickenella mellea</name>
    <dbReference type="NCBI Taxonomy" id="50990"/>
    <lineage>
        <taxon>Eukaryota</taxon>
        <taxon>Fungi</taxon>
        <taxon>Dikarya</taxon>
        <taxon>Basidiomycota</taxon>
        <taxon>Agaricomycotina</taxon>
        <taxon>Agaricomycetes</taxon>
        <taxon>Hymenochaetales</taxon>
        <taxon>Rickenellaceae</taxon>
        <taxon>Rickenella</taxon>
    </lineage>
</organism>
<feature type="compositionally biased region" description="Acidic residues" evidence="2">
    <location>
        <begin position="650"/>
        <end position="664"/>
    </location>
</feature>
<dbReference type="Proteomes" id="UP000294933">
    <property type="component" value="Unassembled WGS sequence"/>
</dbReference>
<feature type="compositionally biased region" description="Polar residues" evidence="2">
    <location>
        <begin position="1056"/>
        <end position="1068"/>
    </location>
</feature>
<reference evidence="4 5" key="1">
    <citation type="submission" date="2018-06" db="EMBL/GenBank/DDBJ databases">
        <title>A transcriptomic atlas of mushroom development highlights an independent origin of complex multicellularity.</title>
        <authorList>
            <consortium name="DOE Joint Genome Institute"/>
            <person name="Krizsan K."/>
            <person name="Almasi E."/>
            <person name="Merenyi Z."/>
            <person name="Sahu N."/>
            <person name="Viragh M."/>
            <person name="Koszo T."/>
            <person name="Mondo S."/>
            <person name="Kiss B."/>
            <person name="Balint B."/>
            <person name="Kues U."/>
            <person name="Barry K."/>
            <person name="Hegedus J.C."/>
            <person name="Henrissat B."/>
            <person name="Johnson J."/>
            <person name="Lipzen A."/>
            <person name="Ohm R."/>
            <person name="Nagy I."/>
            <person name="Pangilinan J."/>
            <person name="Yan J."/>
            <person name="Xiong Y."/>
            <person name="Grigoriev I.V."/>
            <person name="Hibbett D.S."/>
            <person name="Nagy L.G."/>
        </authorList>
    </citation>
    <scope>NUCLEOTIDE SEQUENCE [LARGE SCALE GENOMIC DNA]</scope>
    <source>
        <strain evidence="4 5">SZMC22713</strain>
    </source>
</reference>
<comment type="similarity">
    <text evidence="1">Belongs to the IST1 family.</text>
</comment>
<feature type="compositionally biased region" description="Polar residues" evidence="2">
    <location>
        <begin position="941"/>
        <end position="952"/>
    </location>
</feature>
<dbReference type="OrthoDB" id="29853at2759"/>
<dbReference type="SUPFAM" id="SSF47923">
    <property type="entry name" value="Ypt/Rab-GAP domain of gyp1p"/>
    <property type="match status" value="2"/>
</dbReference>
<dbReference type="InterPro" id="IPR042277">
    <property type="entry name" value="IST1-like"/>
</dbReference>
<dbReference type="InterPro" id="IPR005061">
    <property type="entry name" value="Ist1"/>
</dbReference>
<evidence type="ECO:0000259" key="3">
    <source>
        <dbReference type="PROSITE" id="PS50086"/>
    </source>
</evidence>
<feature type="region of interest" description="Disordered" evidence="2">
    <location>
        <begin position="699"/>
        <end position="737"/>
    </location>
</feature>
<feature type="domain" description="Rab-GAP TBC" evidence="3">
    <location>
        <begin position="214"/>
        <end position="521"/>
    </location>
</feature>
<proteinExistence type="inferred from homology"/>
<feature type="region of interest" description="Disordered" evidence="2">
    <location>
        <begin position="803"/>
        <end position="900"/>
    </location>
</feature>
<feature type="region of interest" description="Disordered" evidence="2">
    <location>
        <begin position="646"/>
        <end position="687"/>
    </location>
</feature>
<feature type="region of interest" description="Disordered" evidence="2">
    <location>
        <begin position="364"/>
        <end position="384"/>
    </location>
</feature>
<feature type="compositionally biased region" description="Pro residues" evidence="2">
    <location>
        <begin position="706"/>
        <end position="722"/>
    </location>
</feature>
<feature type="compositionally biased region" description="Polar residues" evidence="2">
    <location>
        <begin position="854"/>
        <end position="864"/>
    </location>
</feature>
<sequence>MSGWDSSKVKAQLRLAAQRLGQLQDRKDSSAKITRKDIATLLQTRNVPLARAKAQNLMKEDTASDLLEILEMHCGVLLEHFADLERSELSLSPAIVESASSIIHATPLTESKDLHIVRDMLIQRLGPDFTLSAVGNLDQHVSPKVLRAMNPPTSAQDLDAYMSRIAEAYNVNWIPEMRPHEKLNALADMLTVSNSTRIIDLTTLRRISSSGIPDHPPWLRPRVWKLLLGTLAPLKGQWRNESQKQRESYYDLIRRLLAPLESRSLPTTPPHPSDRALLDLFNSLTRVPSALFAGLDKEPENSSLNPLDESAPLDIKVPCAGSIDMRLALIQAQTAKDEPPLDITPEIRLESDSNEDSLVQNSSEHRQAMSSTIHPSQAYSPGGAHRKHTSALLRILFVHSSLHPADHSPHIASLLIPLYSVLQREFEPSDLAHAEADAFWLFEALVAEVAELEEEEGGNLWMRKFGDRLAWADPELHEDLHRKGLDPSLPHYSYRWLAPMLTHTVPLRSVLVIWDAVFSQPPRSRSINPKLEYLLDVCSALLIRARVRLARLGKTGRQSPSLWNEDGQTGRPLSPSRPWELGDAFMEGMAFLQMYPVEDAGGIERILQVAADLASKREEEAKVPKMTSVGLGAKLRETVWRGLKNAVPAEEAETSDDLEEIDDDQSQKSQERAAAPEPGPSGSGLASRLRNTVWRGITNQSSMDAPPSPLTPISPNPSPRMTPIPEDDVSPQASPAASTSLWSFAGKLKDSDMAAKLSKASTNLTVKAMGAWSVRKAPVDSGLTRSISKLGTIRFGSASIKFPGKREEEGRRGSLPNIDRADAYSPPPRPLFFRQPRDSWMPESKGPLPWMPTSPESVSSSATDNPHEPSRRSTLAAVTLQAPESKHASKSGPRPLLLDPTSLITPSTQNLITRSATNTPTPQPPQWADAIRGRAARHEAQSSVSSISTLSRQRNRKVDGRMDWDSDTSVSRIVRLNRGSVSPMAPTFRMPRHSGASSNSSFSEKEFLSPPQSESGHAPEAEATGEGRRISGWERVDLPDSPNTLPSSPPPRTPVTAVSATSEAVKVSSSERQRGSVVLGEFGELPTDAPALLKRAGARKSSLGLSIPQTEEPSELPAAKAKAPAARVRTKRYSTPSLVIADQRTPSPNSLVAPEYLADPDLAPTPRARDFPSMSPQERTRRPRKDETHEPRVRKISKESQVVRPRKISTDGHHRRTESAADEGDDEGYDELLSAYESEEGSHWGHLHD</sequence>
<feature type="region of interest" description="Disordered" evidence="2">
    <location>
        <begin position="932"/>
        <end position="1077"/>
    </location>
</feature>
<dbReference type="PANTHER" id="PTHR12161:SF5">
    <property type="entry name" value="IST1 HOMOLOG"/>
    <property type="match status" value="1"/>
</dbReference>
<dbReference type="PANTHER" id="PTHR12161">
    <property type="entry name" value="IST1 FAMILY MEMBER"/>
    <property type="match status" value="1"/>
</dbReference>
<feature type="compositionally biased region" description="Polar residues" evidence="2">
    <location>
        <begin position="364"/>
        <end position="379"/>
    </location>
</feature>
<keyword evidence="5" id="KW-1185">Reference proteome</keyword>
<dbReference type="Pfam" id="PF00566">
    <property type="entry name" value="RabGAP-TBC"/>
    <property type="match status" value="1"/>
</dbReference>
<dbReference type="InterPro" id="IPR035969">
    <property type="entry name" value="Rab-GAP_TBC_sf"/>
</dbReference>
<feature type="region of interest" description="Disordered" evidence="2">
    <location>
        <begin position="1097"/>
        <end position="1249"/>
    </location>
</feature>